<feature type="compositionally biased region" description="Basic and acidic residues" evidence="1">
    <location>
        <begin position="72"/>
        <end position="89"/>
    </location>
</feature>
<evidence type="ECO:0000313" key="2">
    <source>
        <dbReference type="EMBL" id="KAK9882360.1"/>
    </source>
</evidence>
<dbReference type="EMBL" id="JARQZJ010000075">
    <property type="protein sequence ID" value="KAK9882360.1"/>
    <property type="molecule type" value="Genomic_DNA"/>
</dbReference>
<evidence type="ECO:0000313" key="3">
    <source>
        <dbReference type="Proteomes" id="UP001431783"/>
    </source>
</evidence>
<protein>
    <submittedName>
        <fullName evidence="2">Uncharacterized protein</fullName>
    </submittedName>
</protein>
<organism evidence="2 3">
    <name type="scientific">Henosepilachna vigintioctopunctata</name>
    <dbReference type="NCBI Taxonomy" id="420089"/>
    <lineage>
        <taxon>Eukaryota</taxon>
        <taxon>Metazoa</taxon>
        <taxon>Ecdysozoa</taxon>
        <taxon>Arthropoda</taxon>
        <taxon>Hexapoda</taxon>
        <taxon>Insecta</taxon>
        <taxon>Pterygota</taxon>
        <taxon>Neoptera</taxon>
        <taxon>Endopterygota</taxon>
        <taxon>Coleoptera</taxon>
        <taxon>Polyphaga</taxon>
        <taxon>Cucujiformia</taxon>
        <taxon>Coccinelloidea</taxon>
        <taxon>Coccinellidae</taxon>
        <taxon>Epilachninae</taxon>
        <taxon>Epilachnini</taxon>
        <taxon>Henosepilachna</taxon>
    </lineage>
</organism>
<proteinExistence type="predicted"/>
<comment type="caution">
    <text evidence="2">The sequence shown here is derived from an EMBL/GenBank/DDBJ whole genome shotgun (WGS) entry which is preliminary data.</text>
</comment>
<feature type="region of interest" description="Disordered" evidence="1">
    <location>
        <begin position="51"/>
        <end position="89"/>
    </location>
</feature>
<feature type="non-terminal residue" evidence="2">
    <location>
        <position position="1"/>
    </location>
</feature>
<dbReference type="AlphaFoldDB" id="A0AAW1UMP8"/>
<sequence>CLRNCKPKNFKNFSYIERHFIWGTIKMAEPTRCQIPLPLVGFVVRTTAAWSAPAGAGRRPRRRSPHFTLSADGHDTSESDTKWFDKEIQ</sequence>
<reference evidence="2 3" key="1">
    <citation type="submission" date="2023-03" db="EMBL/GenBank/DDBJ databases">
        <title>Genome insight into feeding habits of ladybird beetles.</title>
        <authorList>
            <person name="Li H.-S."/>
            <person name="Huang Y.-H."/>
            <person name="Pang H."/>
        </authorList>
    </citation>
    <scope>NUCLEOTIDE SEQUENCE [LARGE SCALE GENOMIC DNA]</scope>
    <source>
        <strain evidence="2">SYSU_2023b</strain>
        <tissue evidence="2">Whole body</tissue>
    </source>
</reference>
<keyword evidence="3" id="KW-1185">Reference proteome</keyword>
<accession>A0AAW1UMP8</accession>
<dbReference type="Proteomes" id="UP001431783">
    <property type="component" value="Unassembled WGS sequence"/>
</dbReference>
<gene>
    <name evidence="2" type="ORF">WA026_020884</name>
</gene>
<name>A0AAW1UMP8_9CUCU</name>
<evidence type="ECO:0000256" key="1">
    <source>
        <dbReference type="SAM" id="MobiDB-lite"/>
    </source>
</evidence>